<organism evidence="1 2">
    <name type="scientific">Sphingomonas morindae</name>
    <dbReference type="NCBI Taxonomy" id="1541170"/>
    <lineage>
        <taxon>Bacteria</taxon>
        <taxon>Pseudomonadati</taxon>
        <taxon>Pseudomonadota</taxon>
        <taxon>Alphaproteobacteria</taxon>
        <taxon>Sphingomonadales</taxon>
        <taxon>Sphingomonadaceae</taxon>
        <taxon>Sphingomonas</taxon>
    </lineage>
</organism>
<proteinExistence type="predicted"/>
<dbReference type="RefSeq" id="WP_252167283.1">
    <property type="nucleotide sequence ID" value="NZ_CP084930.1"/>
</dbReference>
<name>A0ABY4X9E0_9SPHN</name>
<accession>A0ABY4X9E0</accession>
<dbReference type="EMBL" id="CP084930">
    <property type="protein sequence ID" value="USI73474.1"/>
    <property type="molecule type" value="Genomic_DNA"/>
</dbReference>
<reference evidence="1" key="1">
    <citation type="journal article" date="2022" name="Toxins">
        <title>Genomic Analysis of Sphingopyxis sp. USTB-05 for Biodegrading Cyanobacterial Hepatotoxins.</title>
        <authorList>
            <person name="Liu C."/>
            <person name="Xu Q."/>
            <person name="Zhao Z."/>
            <person name="Zhang H."/>
            <person name="Liu X."/>
            <person name="Yin C."/>
            <person name="Liu Y."/>
            <person name="Yan H."/>
        </authorList>
    </citation>
    <scope>NUCLEOTIDE SEQUENCE</scope>
    <source>
        <strain evidence="1">NBD5</strain>
    </source>
</reference>
<sequence>MLVEAHAGLAWGEFLAQAEGRGFDPVAVVAIAQCGSQCWLQGTGGRTLSYAMDRETDYALRKSGVGALLDHLSA</sequence>
<gene>
    <name evidence="1" type="ORF">LHA26_03045</name>
</gene>
<evidence type="ECO:0000313" key="2">
    <source>
        <dbReference type="Proteomes" id="UP001056937"/>
    </source>
</evidence>
<keyword evidence="2" id="KW-1185">Reference proteome</keyword>
<evidence type="ECO:0000313" key="1">
    <source>
        <dbReference type="EMBL" id="USI73474.1"/>
    </source>
</evidence>
<protein>
    <submittedName>
        <fullName evidence="1">Uncharacterized protein</fullName>
    </submittedName>
</protein>
<dbReference type="Proteomes" id="UP001056937">
    <property type="component" value="Chromosome 1"/>
</dbReference>